<dbReference type="PIRSF" id="PIRSF026671">
    <property type="entry name" value="AA_dipeptidase"/>
    <property type="match status" value="1"/>
</dbReference>
<accession>A0A0R1SJ45</accession>
<comment type="function">
    <text evidence="9 10">Catalyzes hydrolysis of the D-alanyl-D-alanine dipeptide.</text>
</comment>
<comment type="catalytic activity">
    <reaction evidence="1 9 10">
        <text>D-alanyl-D-alanine + H2O = 2 D-alanine</text>
        <dbReference type="Rhea" id="RHEA:20661"/>
        <dbReference type="ChEBI" id="CHEBI:15377"/>
        <dbReference type="ChEBI" id="CHEBI:57416"/>
        <dbReference type="ChEBI" id="CHEBI:57822"/>
        <dbReference type="EC" id="3.4.13.22"/>
    </reaction>
</comment>
<keyword evidence="2 9" id="KW-0645">Protease</keyword>
<proteinExistence type="inferred from homology"/>
<comment type="similarity">
    <text evidence="9 10">Belongs to the peptidase M15D family.</text>
</comment>
<gene>
    <name evidence="11" type="ORF">FC85_GL002337</name>
</gene>
<comment type="caution">
    <text evidence="11">The sequence shown here is derived from an EMBL/GenBank/DDBJ whole genome shotgun (WGS) entry which is preliminary data.</text>
</comment>
<dbReference type="EC" id="3.4.13.22" evidence="9 10"/>
<evidence type="ECO:0000256" key="7">
    <source>
        <dbReference type="ARBA" id="ARBA00023049"/>
    </source>
</evidence>
<dbReference type="GO" id="GO:0071555">
    <property type="term" value="P:cell wall organization"/>
    <property type="evidence" value="ECO:0007669"/>
    <property type="project" value="UniProtKB-KW"/>
</dbReference>
<feature type="site" description="Transition state stabilizer" evidence="9">
    <location>
        <position position="92"/>
    </location>
</feature>
<dbReference type="PANTHER" id="PTHR43126">
    <property type="entry name" value="D-ALANYL-D-ALANINE DIPEPTIDASE"/>
    <property type="match status" value="1"/>
</dbReference>
<feature type="binding site" evidence="9">
    <location>
        <position position="142"/>
    </location>
    <ligand>
        <name>Zn(2+)</name>
        <dbReference type="ChEBI" id="CHEBI:29105"/>
        <note>catalytic</note>
    </ligand>
</feature>
<organism evidence="11 12">
    <name type="scientific">Lentilactobacillus diolivorans DSM 14421</name>
    <dbReference type="NCBI Taxonomy" id="1423739"/>
    <lineage>
        <taxon>Bacteria</taxon>
        <taxon>Bacillati</taxon>
        <taxon>Bacillota</taxon>
        <taxon>Bacilli</taxon>
        <taxon>Lactobacillales</taxon>
        <taxon>Lactobacillaceae</taxon>
        <taxon>Lentilactobacillus</taxon>
    </lineage>
</organism>
<dbReference type="PATRIC" id="fig|1423739.3.peg.2430"/>
<dbReference type="HAMAP" id="MF_01924">
    <property type="entry name" value="A_A_dipeptidase"/>
    <property type="match status" value="1"/>
</dbReference>
<evidence type="ECO:0000256" key="4">
    <source>
        <dbReference type="ARBA" id="ARBA00022801"/>
    </source>
</evidence>
<keyword evidence="8 10" id="KW-0961">Cell wall biogenesis/degradation</keyword>
<evidence type="ECO:0000313" key="11">
    <source>
        <dbReference type="EMBL" id="KRL69116.1"/>
    </source>
</evidence>
<keyword evidence="6 9" id="KW-0224">Dipeptidase</keyword>
<dbReference type="InterPro" id="IPR009045">
    <property type="entry name" value="Zn_M74/Hedgehog-like"/>
</dbReference>
<feature type="active site" description="Proton donor/acceptor" evidence="9">
    <location>
        <position position="217"/>
    </location>
</feature>
<dbReference type="GO" id="GO:0006508">
    <property type="term" value="P:proteolysis"/>
    <property type="evidence" value="ECO:0007669"/>
    <property type="project" value="UniProtKB-KW"/>
</dbReference>
<dbReference type="GO" id="GO:0008237">
    <property type="term" value="F:metallopeptidase activity"/>
    <property type="evidence" value="ECO:0007669"/>
    <property type="project" value="UniProtKB-KW"/>
</dbReference>
<evidence type="ECO:0000256" key="2">
    <source>
        <dbReference type="ARBA" id="ARBA00022670"/>
    </source>
</evidence>
<dbReference type="SUPFAM" id="SSF55166">
    <property type="entry name" value="Hedgehog/DD-peptidase"/>
    <property type="match status" value="1"/>
</dbReference>
<keyword evidence="5 9" id="KW-0862">Zinc</keyword>
<name>A0A0R1SJ45_9LACO</name>
<dbReference type="Proteomes" id="UP000052013">
    <property type="component" value="Unassembled WGS sequence"/>
</dbReference>
<feature type="binding site" evidence="9">
    <location>
        <position position="220"/>
    </location>
    <ligand>
        <name>Zn(2+)</name>
        <dbReference type="ChEBI" id="CHEBI:29105"/>
        <note>catalytic</note>
    </ligand>
</feature>
<evidence type="ECO:0000256" key="9">
    <source>
        <dbReference type="HAMAP-Rule" id="MF_01924"/>
    </source>
</evidence>
<keyword evidence="3 9" id="KW-0479">Metal-binding</keyword>
<keyword evidence="4 9" id="KW-0378">Hydrolase</keyword>
<evidence type="ECO:0000256" key="3">
    <source>
        <dbReference type="ARBA" id="ARBA00022723"/>
    </source>
</evidence>
<keyword evidence="7 9" id="KW-0482">Metalloprotease</keyword>
<evidence type="ECO:0000256" key="8">
    <source>
        <dbReference type="ARBA" id="ARBA00023316"/>
    </source>
</evidence>
<dbReference type="GO" id="GO:0008270">
    <property type="term" value="F:zinc ion binding"/>
    <property type="evidence" value="ECO:0007669"/>
    <property type="project" value="UniProtKB-UniRule"/>
</dbReference>
<evidence type="ECO:0000256" key="6">
    <source>
        <dbReference type="ARBA" id="ARBA00022997"/>
    </source>
</evidence>
<dbReference type="AlphaFoldDB" id="A0A0R1SJ45"/>
<comment type="cofactor">
    <cofactor evidence="9">
        <name>Zn(2+)</name>
        <dbReference type="ChEBI" id="CHEBI:29105"/>
    </cofactor>
    <text evidence="9">Binds 1 zinc ion per subunit.</text>
</comment>
<feature type="binding site" evidence="9">
    <location>
        <position position="149"/>
    </location>
    <ligand>
        <name>Zn(2+)</name>
        <dbReference type="ChEBI" id="CHEBI:29105"/>
        <note>catalytic</note>
    </ligand>
</feature>
<sequence>MDRTIIESPIPISSVAWDRGLSHEPQIQESNEPLVASNFYPERIINSPEYFNQGIDGTLMSIYVRQSVYDKLINAATLLPEGYKFVLFDVWRSNEAQQSLFDILKNKLSKQYPDLSQPALLKRVLTTVAPPSDDIINKPSPHNTGGAVDLAIIDQTGHPLKFGTPFDDHTEVARTSYFEEKLSQGNQLTSDEEMILQNRRLLYNIMTEVGFTNYTDEWWHYDYGNQNWAWKSGAPYAIYGSIRPTFTWQDPLIS</sequence>
<evidence type="ECO:0000256" key="5">
    <source>
        <dbReference type="ARBA" id="ARBA00022833"/>
    </source>
</evidence>
<evidence type="ECO:0000313" key="12">
    <source>
        <dbReference type="Proteomes" id="UP000052013"/>
    </source>
</evidence>
<reference evidence="11 12" key="1">
    <citation type="journal article" date="2015" name="Genome Announc.">
        <title>Expanding the biotechnology potential of lactobacilli through comparative genomics of 213 strains and associated genera.</title>
        <authorList>
            <person name="Sun Z."/>
            <person name="Harris H.M."/>
            <person name="McCann A."/>
            <person name="Guo C."/>
            <person name="Argimon S."/>
            <person name="Zhang W."/>
            <person name="Yang X."/>
            <person name="Jeffery I.B."/>
            <person name="Cooney J.C."/>
            <person name="Kagawa T.F."/>
            <person name="Liu W."/>
            <person name="Song Y."/>
            <person name="Salvetti E."/>
            <person name="Wrobel A."/>
            <person name="Rasinkangas P."/>
            <person name="Parkhill J."/>
            <person name="Rea M.C."/>
            <person name="O'Sullivan O."/>
            <person name="Ritari J."/>
            <person name="Douillard F.P."/>
            <person name="Paul Ross R."/>
            <person name="Yang R."/>
            <person name="Briner A.E."/>
            <person name="Felis G.E."/>
            <person name="de Vos W.M."/>
            <person name="Barrangou R."/>
            <person name="Klaenhammer T.R."/>
            <person name="Caufield P.W."/>
            <person name="Cui Y."/>
            <person name="Zhang H."/>
            <person name="O'Toole P.W."/>
        </authorList>
    </citation>
    <scope>NUCLEOTIDE SEQUENCE [LARGE SCALE GENOMIC DNA]</scope>
    <source>
        <strain evidence="11 12">DSM 14421</strain>
    </source>
</reference>
<evidence type="ECO:0000256" key="10">
    <source>
        <dbReference type="PIRNR" id="PIRNR026671"/>
    </source>
</evidence>
<dbReference type="Gene3D" id="3.30.1380.10">
    <property type="match status" value="1"/>
</dbReference>
<dbReference type="EMBL" id="AZEY01000020">
    <property type="protein sequence ID" value="KRL69116.1"/>
    <property type="molecule type" value="Genomic_DNA"/>
</dbReference>
<evidence type="ECO:0000256" key="1">
    <source>
        <dbReference type="ARBA" id="ARBA00001362"/>
    </source>
</evidence>
<protein>
    <recommendedName>
        <fullName evidence="9 10">D-alanyl-D-alanine dipeptidase</fullName>
        <shortName evidence="9 10">D-Ala-D-Ala dipeptidase</shortName>
        <ecNumber evidence="9 10">3.4.13.22</ecNumber>
    </recommendedName>
</protein>
<dbReference type="InterPro" id="IPR000755">
    <property type="entry name" value="A_A_dipeptidase"/>
</dbReference>
<dbReference type="CDD" id="cd14843">
    <property type="entry name" value="D-Ala-D-Ala_dipeptidase_like"/>
    <property type="match status" value="1"/>
</dbReference>
<dbReference type="RefSeq" id="WP_083484879.1">
    <property type="nucleotide sequence ID" value="NZ_AZEY01000020.1"/>
</dbReference>
<dbReference type="GO" id="GO:0160237">
    <property type="term" value="F:D-Ala-D-Ala dipeptidase activity"/>
    <property type="evidence" value="ECO:0007669"/>
    <property type="project" value="UniProtKB-EC"/>
</dbReference>
<dbReference type="STRING" id="1423739.FC85_GL002337"/>
<dbReference type="Pfam" id="PF01427">
    <property type="entry name" value="Peptidase_M15"/>
    <property type="match status" value="1"/>
</dbReference>